<protein>
    <submittedName>
        <fullName evidence="1">Uncharacterized protein</fullName>
    </submittedName>
</protein>
<accession>A0A2V0PL33</accession>
<dbReference type="EMBL" id="BDRX01000204">
    <property type="protein sequence ID" value="GBG00260.1"/>
    <property type="molecule type" value="Genomic_DNA"/>
</dbReference>
<keyword evidence="2" id="KW-1185">Reference proteome</keyword>
<evidence type="ECO:0000313" key="2">
    <source>
        <dbReference type="Proteomes" id="UP000247498"/>
    </source>
</evidence>
<dbReference type="AlphaFoldDB" id="A0A2V0PL33"/>
<reference evidence="1 2" key="1">
    <citation type="journal article" date="2018" name="Sci. Rep.">
        <title>Raphidocelis subcapitata (=Pseudokirchneriella subcapitata) provides an insight into genome evolution and environmental adaptations in the Sphaeropleales.</title>
        <authorList>
            <person name="Suzuki S."/>
            <person name="Yamaguchi H."/>
            <person name="Nakajima N."/>
            <person name="Kawachi M."/>
        </authorList>
    </citation>
    <scope>NUCLEOTIDE SEQUENCE [LARGE SCALE GENOMIC DNA]</scope>
    <source>
        <strain evidence="1 2">NIES-35</strain>
    </source>
</reference>
<evidence type="ECO:0000313" key="1">
    <source>
        <dbReference type="EMBL" id="GBG00260.1"/>
    </source>
</evidence>
<proteinExistence type="predicted"/>
<sequence>MSKATPKAGLTLFSREDDKLKFVHSPSASGDVAIKHKLGNKLTLGLGFSDTTVRKIRSVPGLVLSGDLKVNKDVTLSAAHNLANKALKAGITYNTQVGGKKTTFKANYLTKGNALSGEVISALAPNKKASVAFTKDQITNVKLALNDGPFTYEPSYNLVRKAPSLAVSRPLGRGKYKVGWNLRTDDVTLEYTLEGVRFLAHKRPQELAPLIGVSFERDFSF</sequence>
<dbReference type="OrthoDB" id="1185978at2759"/>
<dbReference type="Proteomes" id="UP000247498">
    <property type="component" value="Unassembled WGS sequence"/>
</dbReference>
<dbReference type="InParanoid" id="A0A2V0PL33"/>
<comment type="caution">
    <text evidence="1">The sequence shown here is derived from an EMBL/GenBank/DDBJ whole genome shotgun (WGS) entry which is preliminary data.</text>
</comment>
<organism evidence="1 2">
    <name type="scientific">Raphidocelis subcapitata</name>
    <dbReference type="NCBI Taxonomy" id="307507"/>
    <lineage>
        <taxon>Eukaryota</taxon>
        <taxon>Viridiplantae</taxon>
        <taxon>Chlorophyta</taxon>
        <taxon>core chlorophytes</taxon>
        <taxon>Chlorophyceae</taxon>
        <taxon>CS clade</taxon>
        <taxon>Sphaeropleales</taxon>
        <taxon>Selenastraceae</taxon>
        <taxon>Raphidocelis</taxon>
    </lineage>
</organism>
<name>A0A2V0PL33_9CHLO</name>
<gene>
    <name evidence="1" type="ORF">Rsub_12904</name>
</gene>